<gene>
    <name evidence="1" type="ORF">B0G62_106191</name>
</gene>
<accession>A0A2S4MAY5</accession>
<evidence type="ECO:0000313" key="1">
    <source>
        <dbReference type="EMBL" id="POR51657.1"/>
    </source>
</evidence>
<dbReference type="Proteomes" id="UP000237381">
    <property type="component" value="Unassembled WGS sequence"/>
</dbReference>
<dbReference type="RefSeq" id="WP_103704896.1">
    <property type="nucleotide sequence ID" value="NZ_PQGA01000006.1"/>
</dbReference>
<organism evidence="1 2">
    <name type="scientific">Paraburkholderia eburnea</name>
    <dbReference type="NCBI Taxonomy" id="1189126"/>
    <lineage>
        <taxon>Bacteria</taxon>
        <taxon>Pseudomonadati</taxon>
        <taxon>Pseudomonadota</taxon>
        <taxon>Betaproteobacteria</taxon>
        <taxon>Burkholderiales</taxon>
        <taxon>Burkholderiaceae</taxon>
        <taxon>Paraburkholderia</taxon>
    </lineage>
</organism>
<reference evidence="1 2" key="1">
    <citation type="submission" date="2018-01" db="EMBL/GenBank/DDBJ databases">
        <title>Genomic Encyclopedia of Type Strains, Phase III (KMG-III): the genomes of soil and plant-associated and newly described type strains.</title>
        <authorList>
            <person name="Whitman W."/>
        </authorList>
    </citation>
    <scope>NUCLEOTIDE SEQUENCE [LARGE SCALE GENOMIC DNA]</scope>
    <source>
        <strain evidence="1 2">JCM 18070</strain>
    </source>
</reference>
<dbReference type="EMBL" id="PQGA01000006">
    <property type="protein sequence ID" value="POR51657.1"/>
    <property type="molecule type" value="Genomic_DNA"/>
</dbReference>
<keyword evidence="2" id="KW-1185">Reference proteome</keyword>
<dbReference type="AlphaFoldDB" id="A0A2S4MAY5"/>
<protein>
    <submittedName>
        <fullName evidence="1">Uncharacterized protein</fullName>
    </submittedName>
</protein>
<name>A0A2S4MAY5_9BURK</name>
<sequence>MEVIHVSKRLIAGVTLAAVLAGCADMNDAKAKFANISCNPLIAGVGGAAIGAIVAGGNRVAGAAIGAGIAALVCAAVDYEAKQIKTAQQAQADYQAGHGGRLPEQASVVKYNTSFTPASISAGEKATLHSYIEVVKGKRDAADPTIEEEATIYKPDGSIAKSVRKPVTQTASAGAFSSSFTIPMPQGVPQGAYPVKSTLYVNGVQVAERKVDLQVVASNPDTHTYAMLSTHALN</sequence>
<evidence type="ECO:0000313" key="2">
    <source>
        <dbReference type="Proteomes" id="UP000237381"/>
    </source>
</evidence>
<proteinExistence type="predicted"/>
<comment type="caution">
    <text evidence="1">The sequence shown here is derived from an EMBL/GenBank/DDBJ whole genome shotgun (WGS) entry which is preliminary data.</text>
</comment>
<dbReference type="OrthoDB" id="8969744at2"/>